<evidence type="ECO:0000256" key="1">
    <source>
        <dbReference type="ARBA" id="ARBA00022553"/>
    </source>
</evidence>
<dbReference type="Proteomes" id="UP000092461">
    <property type="component" value="Unassembled WGS sequence"/>
</dbReference>
<feature type="compositionally biased region" description="Basic and acidic residues" evidence="3">
    <location>
        <begin position="170"/>
        <end position="182"/>
    </location>
</feature>
<feature type="compositionally biased region" description="Basic and acidic residues" evidence="3">
    <location>
        <begin position="709"/>
        <end position="720"/>
    </location>
</feature>
<protein>
    <recommendedName>
        <fullName evidence="9">DH domain-containing protein</fullName>
    </recommendedName>
</protein>
<dbReference type="EnsemblMetazoa" id="LLOJ000701-RA">
    <property type="protein sequence ID" value="LLOJ000701-PA"/>
    <property type="gene ID" value="LLOJ000701"/>
</dbReference>
<dbReference type="SMART" id="SM00233">
    <property type="entry name" value="PH"/>
    <property type="match status" value="1"/>
</dbReference>
<feature type="domain" description="DH" evidence="5">
    <location>
        <begin position="371"/>
        <end position="544"/>
    </location>
</feature>
<feature type="compositionally biased region" description="Polar residues" evidence="3">
    <location>
        <begin position="120"/>
        <end position="139"/>
    </location>
</feature>
<dbReference type="Gene3D" id="1.20.900.10">
    <property type="entry name" value="Dbl homology (DH) domain"/>
    <property type="match status" value="1"/>
</dbReference>
<accession>A0A1B0C9S9</accession>
<dbReference type="CDD" id="cd13243">
    <property type="entry name" value="PH_PLEKHG1_G2_G3"/>
    <property type="match status" value="1"/>
</dbReference>
<dbReference type="Pfam" id="PF22697">
    <property type="entry name" value="SOS1_NGEF_PH"/>
    <property type="match status" value="1"/>
</dbReference>
<reference evidence="7" key="3">
    <citation type="submission" date="2020-05" db="UniProtKB">
        <authorList>
            <consortium name="EnsemblMetazoa"/>
        </authorList>
    </citation>
    <scope>IDENTIFICATION</scope>
    <source>
        <strain evidence="7">Jacobina</strain>
    </source>
</reference>
<proteinExistence type="predicted"/>
<feature type="compositionally biased region" description="Basic and acidic residues" evidence="3">
    <location>
        <begin position="741"/>
        <end position="750"/>
    </location>
</feature>
<dbReference type="AlphaFoldDB" id="A0A1B0C9S9"/>
<keyword evidence="8" id="KW-1185">Reference proteome</keyword>
<name>A0A1B0C9S9_LUTLO</name>
<dbReference type="VEuPathDB" id="VectorBase:LLONM1_010641"/>
<dbReference type="SUPFAM" id="SSF48065">
    <property type="entry name" value="DBL homology domain (DH-domain)"/>
    <property type="match status" value="1"/>
</dbReference>
<dbReference type="PANTHER" id="PTHR45924:SF2">
    <property type="entry name" value="FI17866P1"/>
    <property type="match status" value="1"/>
</dbReference>
<dbReference type="EMBL" id="AJWK01002727">
    <property type="status" value="NOT_ANNOTATED_CDS"/>
    <property type="molecule type" value="Genomic_DNA"/>
</dbReference>
<feature type="region of interest" description="Disordered" evidence="3">
    <location>
        <begin position="870"/>
        <end position="902"/>
    </location>
</feature>
<feature type="coiled-coil region" evidence="2">
    <location>
        <begin position="527"/>
        <end position="554"/>
    </location>
</feature>
<keyword evidence="2" id="KW-0175">Coiled coil</keyword>
<dbReference type="EMBL" id="GITU01010080">
    <property type="protein sequence ID" value="MBC1178783.1"/>
    <property type="molecule type" value="Transcribed_RNA"/>
</dbReference>
<dbReference type="Gene3D" id="2.30.29.30">
    <property type="entry name" value="Pleckstrin-homology domain (PH domain)/Phosphotyrosine-binding domain (PTB)"/>
    <property type="match status" value="1"/>
</dbReference>
<dbReference type="EMBL" id="AJWK01002725">
    <property type="status" value="NOT_ANNOTATED_CDS"/>
    <property type="molecule type" value="Genomic_DNA"/>
</dbReference>
<feature type="compositionally biased region" description="Low complexity" evidence="3">
    <location>
        <begin position="332"/>
        <end position="343"/>
    </location>
</feature>
<keyword evidence="1" id="KW-0597">Phosphoprotein</keyword>
<dbReference type="InterPro" id="IPR035899">
    <property type="entry name" value="DBL_dom_sf"/>
</dbReference>
<dbReference type="GO" id="GO:0005085">
    <property type="term" value="F:guanyl-nucleotide exchange factor activity"/>
    <property type="evidence" value="ECO:0007669"/>
    <property type="project" value="InterPro"/>
</dbReference>
<dbReference type="InterPro" id="IPR043324">
    <property type="entry name" value="PH_PLEKHG1_G2_G3"/>
</dbReference>
<dbReference type="InterPro" id="IPR055251">
    <property type="entry name" value="SOS1_NGEF_PH"/>
</dbReference>
<feature type="compositionally biased region" description="Basic and acidic residues" evidence="3">
    <location>
        <begin position="316"/>
        <end position="327"/>
    </location>
</feature>
<dbReference type="SMART" id="SM00325">
    <property type="entry name" value="RhoGEF"/>
    <property type="match status" value="1"/>
</dbReference>
<reference evidence="6" key="2">
    <citation type="journal article" date="2020" name="BMC">
        <title>Leishmania infection induces a limited differential gene expression in the sand fly midgut.</title>
        <authorList>
            <person name="Coutinho-Abreu I.V."/>
            <person name="Serafim T.D."/>
            <person name="Meneses C."/>
            <person name="Kamhawi S."/>
            <person name="Oliveira F."/>
            <person name="Valenzuela J.G."/>
        </authorList>
    </citation>
    <scope>NUCLEOTIDE SEQUENCE</scope>
    <source>
        <strain evidence="6">Jacobina</strain>
        <tissue evidence="6">Midgut</tissue>
    </source>
</reference>
<dbReference type="InterPro" id="IPR011993">
    <property type="entry name" value="PH-like_dom_sf"/>
</dbReference>
<organism evidence="7 8">
    <name type="scientific">Lutzomyia longipalpis</name>
    <name type="common">Sand fly</name>
    <dbReference type="NCBI Taxonomy" id="7200"/>
    <lineage>
        <taxon>Eukaryota</taxon>
        <taxon>Metazoa</taxon>
        <taxon>Ecdysozoa</taxon>
        <taxon>Arthropoda</taxon>
        <taxon>Hexapoda</taxon>
        <taxon>Insecta</taxon>
        <taxon>Pterygota</taxon>
        <taxon>Neoptera</taxon>
        <taxon>Endopterygota</taxon>
        <taxon>Diptera</taxon>
        <taxon>Nematocera</taxon>
        <taxon>Psychodoidea</taxon>
        <taxon>Psychodidae</taxon>
        <taxon>Lutzomyia</taxon>
        <taxon>Lutzomyia</taxon>
    </lineage>
</organism>
<dbReference type="EMBL" id="AJWK01002728">
    <property type="status" value="NOT_ANNOTATED_CDS"/>
    <property type="molecule type" value="Genomic_DNA"/>
</dbReference>
<dbReference type="VEuPathDB" id="VectorBase:LLOJ000701"/>
<feature type="compositionally biased region" description="Polar residues" evidence="3">
    <location>
        <begin position="728"/>
        <end position="740"/>
    </location>
</feature>
<dbReference type="CDD" id="cd00160">
    <property type="entry name" value="RhoGEF"/>
    <property type="match status" value="1"/>
</dbReference>
<dbReference type="PROSITE" id="PS50003">
    <property type="entry name" value="PH_DOMAIN"/>
    <property type="match status" value="1"/>
</dbReference>
<dbReference type="Pfam" id="PF00621">
    <property type="entry name" value="RhoGEF"/>
    <property type="match status" value="1"/>
</dbReference>
<dbReference type="GO" id="GO:0031267">
    <property type="term" value="F:small GTPase binding"/>
    <property type="evidence" value="ECO:0007669"/>
    <property type="project" value="TreeGrafter"/>
</dbReference>
<reference evidence="8" key="1">
    <citation type="submission" date="2012-05" db="EMBL/GenBank/DDBJ databases">
        <title>Whole Genome Assembly of Lutzomyia longipalpis.</title>
        <authorList>
            <person name="Richards S."/>
            <person name="Qu C."/>
            <person name="Dillon R."/>
            <person name="Worley K."/>
            <person name="Scherer S."/>
            <person name="Batterton M."/>
            <person name="Taylor A."/>
            <person name="Hawes A."/>
            <person name="Hernandez B."/>
            <person name="Kovar C."/>
            <person name="Mandapat C."/>
            <person name="Pham C."/>
            <person name="Qu C."/>
            <person name="Jing C."/>
            <person name="Bess C."/>
            <person name="Bandaranaike D."/>
            <person name="Ngo D."/>
            <person name="Ongeri F."/>
            <person name="Arias F."/>
            <person name="Lara F."/>
            <person name="Weissenberger G."/>
            <person name="Kamau G."/>
            <person name="Han H."/>
            <person name="Shen H."/>
            <person name="Dinh H."/>
            <person name="Khalil I."/>
            <person name="Jones J."/>
            <person name="Shafer J."/>
            <person name="Jayaseelan J."/>
            <person name="Quiroz J."/>
            <person name="Blankenburg K."/>
            <person name="Nguyen L."/>
            <person name="Jackson L."/>
            <person name="Francisco L."/>
            <person name="Tang L.-Y."/>
            <person name="Pu L.-L."/>
            <person name="Perales L."/>
            <person name="Lorensuhewa L."/>
            <person name="Munidasa M."/>
            <person name="Coyle M."/>
            <person name="Taylor M."/>
            <person name="Puazo M."/>
            <person name="Firestine M."/>
            <person name="Scheel M."/>
            <person name="Javaid M."/>
            <person name="Wang M."/>
            <person name="Li M."/>
            <person name="Tabassum N."/>
            <person name="Saada N."/>
            <person name="Osuji N."/>
            <person name="Aqrawi P."/>
            <person name="Fu Q."/>
            <person name="Thornton R."/>
            <person name="Raj R."/>
            <person name="Goodspeed R."/>
            <person name="Mata R."/>
            <person name="Najjar R."/>
            <person name="Gubbala S."/>
            <person name="Lee S."/>
            <person name="Denson S."/>
            <person name="Patil S."/>
            <person name="Macmil S."/>
            <person name="Qi S."/>
            <person name="Matskevitch T."/>
            <person name="Palculict T."/>
            <person name="Mathew T."/>
            <person name="Vee V."/>
            <person name="Velamala V."/>
            <person name="Korchina V."/>
            <person name="Cai W."/>
            <person name="Liu W."/>
            <person name="Dai W."/>
            <person name="Zou X."/>
            <person name="Zhu Y."/>
            <person name="Zhang Y."/>
            <person name="Wu Y.-Q."/>
            <person name="Xin Y."/>
            <person name="Nazarath L."/>
            <person name="Kovar C."/>
            <person name="Han Y."/>
            <person name="Muzny D."/>
            <person name="Gibbs R."/>
        </authorList>
    </citation>
    <scope>NUCLEOTIDE SEQUENCE [LARGE SCALE GENOMIC DNA]</scope>
    <source>
        <strain evidence="8">Jacobina</strain>
    </source>
</reference>
<evidence type="ECO:0000256" key="3">
    <source>
        <dbReference type="SAM" id="MobiDB-lite"/>
    </source>
</evidence>
<evidence type="ECO:0000313" key="8">
    <source>
        <dbReference type="Proteomes" id="UP000092461"/>
    </source>
</evidence>
<dbReference type="SUPFAM" id="SSF50729">
    <property type="entry name" value="PH domain-like"/>
    <property type="match status" value="1"/>
</dbReference>
<feature type="region of interest" description="Disordered" evidence="3">
    <location>
        <begin position="92"/>
        <end position="261"/>
    </location>
</feature>
<evidence type="ECO:0000313" key="7">
    <source>
        <dbReference type="EnsemblMetazoa" id="LLOJ000701-PA"/>
    </source>
</evidence>
<feature type="region of interest" description="Disordered" evidence="3">
    <location>
        <begin position="44"/>
        <end position="69"/>
    </location>
</feature>
<evidence type="ECO:0000259" key="4">
    <source>
        <dbReference type="PROSITE" id="PS50003"/>
    </source>
</evidence>
<feature type="compositionally biased region" description="Basic and acidic residues" evidence="3">
    <location>
        <begin position="959"/>
        <end position="969"/>
    </location>
</feature>
<feature type="compositionally biased region" description="Polar residues" evidence="3">
    <location>
        <begin position="287"/>
        <end position="296"/>
    </location>
</feature>
<feature type="region of interest" description="Disordered" evidence="3">
    <location>
        <begin position="932"/>
        <end position="969"/>
    </location>
</feature>
<sequence>MDVESDESELWEDFFGSSTDLAPSVIGHYDRLSTEISTGVVIPDGQTTLKYPEKPRKPPSLQARRPPQLQLPNAVAPRKQFRILSPTVQRLIASHGNESSEDKVKLRKPVPPQKPIFRHSQLQIPLSRNTCKLSAQSGSELVDTYESSRQAVEEAEEQERHRRSLSSSAEELKTPTNEEKFDYNPGSQEVLSLRREEIKAVSPESEKVVKSGSEEAQSPQSEEAVSPGRVKSLIQRLQQSPSTDSQEVFEESDEKTMKTPQTETCNFFVKLPPEVQDEIDKCRASSMPRSSPTDTKATYARTKLLANRPLPGSPKLTEKKSQEEGKTTRPLSGSSMYSLSSTSSSSGEELQAVKLGTATSWNLAFGSGLTMAERAAMEIIDSERCYVEDLGQVIRGYLEDWKERACLRLDDLTILFSNIREIYEFNSVLLDKLTTAGRDPVGIAKCFIELSDRFSVYTTYCTSYPHAISLLTTLLQASHTNALLTSTQKLLQHNLPLGSYLLKPVQRILKYHLLLDNLRKHCDVAEVAQAHELMREVARNIDQVKRNLEQQSRVKELSGILDGWLGPELQVLGELRQEGMLMENSKPRAVFLFETMLIITKPKEDNRLQFKTYIKRQDIMLVEHLPGEPTSFNVIPVNDPRHQIKLTAKNREQKRLWAQHIKSVMLEDLDIPNRAKELVFKLGDEEDRTPDKGVARKWSQSATPEYLERRNQYRRSEMRYRSKKARKNMTSSTSMESFGSKSRDVDAPRRVQSKDSLLAAKKHCDHRDENCSCAVVKDELQETLKGRERSQSVDKLPTVEKNDVGMTRQKKYSTLDGGRKQTAVPPVEIKVYTTKTLPMRIANIKKNKAKAAKETSRFYCALDTDESTELRITESTENLPEATTEKASSEEPSKETSSKNDADIITDLLKDSEEYKRLMKVKLNKQKSLDLKDSAEATDSPLSSSAAPSSSSSTSSIEKAVKPTEDPIKSQAEKMLDRLKSIEQDIKTPEPIYESLLRNVHVPYKSPIGLNRSVSQNYTAKKKPTRPDSDYVTLVYAGGELKSVDGYLLTTIQQSELSQ</sequence>
<evidence type="ECO:0000259" key="5">
    <source>
        <dbReference type="PROSITE" id="PS50010"/>
    </source>
</evidence>
<evidence type="ECO:0000256" key="2">
    <source>
        <dbReference type="SAM" id="Coils"/>
    </source>
</evidence>
<feature type="region of interest" description="Disordered" evidence="3">
    <location>
        <begin position="709"/>
        <end position="750"/>
    </location>
</feature>
<dbReference type="PANTHER" id="PTHR45924">
    <property type="entry name" value="FI17866P1"/>
    <property type="match status" value="1"/>
</dbReference>
<feature type="compositionally biased region" description="Low complexity" evidence="3">
    <location>
        <begin position="214"/>
        <end position="224"/>
    </location>
</feature>
<evidence type="ECO:0008006" key="9">
    <source>
        <dbReference type="Google" id="ProtNLM"/>
    </source>
</evidence>
<dbReference type="PROSITE" id="PS50010">
    <property type="entry name" value="DH_2"/>
    <property type="match status" value="1"/>
</dbReference>
<feature type="compositionally biased region" description="Polar residues" evidence="3">
    <location>
        <begin position="235"/>
        <end position="246"/>
    </location>
</feature>
<dbReference type="EMBL" id="AJWK01002726">
    <property type="status" value="NOT_ANNOTATED_CDS"/>
    <property type="molecule type" value="Genomic_DNA"/>
</dbReference>
<dbReference type="InterPro" id="IPR000219">
    <property type="entry name" value="DH_dom"/>
</dbReference>
<feature type="compositionally biased region" description="Basic and acidic residues" evidence="3">
    <location>
        <begin position="192"/>
        <end position="213"/>
    </location>
</feature>
<feature type="compositionally biased region" description="Low complexity" evidence="3">
    <location>
        <begin position="940"/>
        <end position="956"/>
    </location>
</feature>
<evidence type="ECO:0000313" key="6">
    <source>
        <dbReference type="EMBL" id="MBC1178783.1"/>
    </source>
</evidence>
<feature type="region of interest" description="Disordered" evidence="3">
    <location>
        <begin position="282"/>
        <end position="343"/>
    </location>
</feature>
<feature type="domain" description="PH" evidence="4">
    <location>
        <begin position="568"/>
        <end position="666"/>
    </location>
</feature>
<dbReference type="InterPro" id="IPR001849">
    <property type="entry name" value="PH_domain"/>
</dbReference>
<feature type="compositionally biased region" description="Basic and acidic residues" evidence="3">
    <location>
        <begin position="883"/>
        <end position="902"/>
    </location>
</feature>